<evidence type="ECO:0000256" key="2">
    <source>
        <dbReference type="ARBA" id="ARBA00022670"/>
    </source>
</evidence>
<dbReference type="PANTHER" id="PTHR39178:SF1">
    <property type="entry name" value="RIBOSOMAL-PROCESSING CYSTEINE PROTEASE PRP"/>
    <property type="match status" value="1"/>
</dbReference>
<dbReference type="Proteomes" id="UP000199800">
    <property type="component" value="Unassembled WGS sequence"/>
</dbReference>
<dbReference type="GO" id="GO:0008234">
    <property type="term" value="F:cysteine-type peptidase activity"/>
    <property type="evidence" value="ECO:0007669"/>
    <property type="project" value="UniProtKB-KW"/>
</dbReference>
<protein>
    <recommendedName>
        <fullName evidence="6">Ribosomal processing cysteine protease Prp</fullName>
    </recommendedName>
</protein>
<evidence type="ECO:0000256" key="1">
    <source>
        <dbReference type="ARBA" id="ARBA00022517"/>
    </source>
</evidence>
<keyword evidence="1" id="KW-0690">Ribosome biogenesis</keyword>
<keyword evidence="4" id="KW-0788">Thiol protease</keyword>
<dbReference type="SUPFAM" id="SSF118010">
    <property type="entry name" value="TM1457-like"/>
    <property type="match status" value="1"/>
</dbReference>
<dbReference type="CDD" id="cd16332">
    <property type="entry name" value="Prp-like"/>
    <property type="match status" value="1"/>
</dbReference>
<evidence type="ECO:0000313" key="7">
    <source>
        <dbReference type="EMBL" id="SES97045.1"/>
    </source>
</evidence>
<dbReference type="EMBL" id="FOHN01000006">
    <property type="protein sequence ID" value="SES97045.1"/>
    <property type="molecule type" value="Genomic_DNA"/>
</dbReference>
<dbReference type="Gene3D" id="3.30.70.1490">
    <property type="entry name" value="Cysteine protease Prp"/>
    <property type="match status" value="1"/>
</dbReference>
<evidence type="ECO:0000256" key="5">
    <source>
        <dbReference type="ARBA" id="ARBA00044503"/>
    </source>
</evidence>
<dbReference type="InterPro" id="IPR007422">
    <property type="entry name" value="Peptidase_Prp"/>
</dbReference>
<dbReference type="Pfam" id="PF04327">
    <property type="entry name" value="Peptidase_Prp"/>
    <property type="match status" value="1"/>
</dbReference>
<name>A0A1I0ARR3_9FIRM</name>
<dbReference type="RefSeq" id="WP_092477187.1">
    <property type="nucleotide sequence ID" value="NZ_FOHN01000006.1"/>
</dbReference>
<evidence type="ECO:0000256" key="6">
    <source>
        <dbReference type="ARBA" id="ARBA00044538"/>
    </source>
</evidence>
<evidence type="ECO:0000256" key="4">
    <source>
        <dbReference type="ARBA" id="ARBA00022807"/>
    </source>
</evidence>
<evidence type="ECO:0000256" key="3">
    <source>
        <dbReference type="ARBA" id="ARBA00022801"/>
    </source>
</evidence>
<dbReference type="GO" id="GO:0042254">
    <property type="term" value="P:ribosome biogenesis"/>
    <property type="evidence" value="ECO:0007669"/>
    <property type="project" value="UniProtKB-KW"/>
</dbReference>
<keyword evidence="3" id="KW-0378">Hydrolase</keyword>
<dbReference type="OrthoDB" id="48998at2"/>
<evidence type="ECO:0000313" key="8">
    <source>
        <dbReference type="Proteomes" id="UP000199800"/>
    </source>
</evidence>
<dbReference type="STRING" id="29364.SAMN04487772_10612"/>
<dbReference type="PANTHER" id="PTHR39178">
    <property type="entry name" value="HYPOTHETICAL RIBOSOME-ASSOCIATED PROTEIN"/>
    <property type="match status" value="1"/>
</dbReference>
<organism evidence="7 8">
    <name type="scientific">[Clostridium] polysaccharolyticum</name>
    <dbReference type="NCBI Taxonomy" id="29364"/>
    <lineage>
        <taxon>Bacteria</taxon>
        <taxon>Bacillati</taxon>
        <taxon>Bacillota</taxon>
        <taxon>Clostridia</taxon>
        <taxon>Lachnospirales</taxon>
        <taxon>Lachnospiraceae</taxon>
    </lineage>
</organism>
<accession>A0A1I0ARR3</accession>
<proteinExistence type="inferred from homology"/>
<comment type="similarity">
    <text evidence="5">Belongs to the Prp family.</text>
</comment>
<reference evidence="7 8" key="1">
    <citation type="submission" date="2016-10" db="EMBL/GenBank/DDBJ databases">
        <authorList>
            <person name="de Groot N.N."/>
        </authorList>
    </citation>
    <scope>NUCLEOTIDE SEQUENCE [LARGE SCALE GENOMIC DNA]</scope>
    <source>
        <strain evidence="7 8">DSM 1801</strain>
    </source>
</reference>
<gene>
    <name evidence="7" type="ORF">SAMN04487772_10612</name>
</gene>
<sequence>MIKVTVFRNDNGICKGFQCMGHAGYAGFGQDIVCAAVSVLVVNTINSIEEFTDDAIACEVKEENGDVKLEFTADISNESRLLVESMLLGLRGVEQEYGKDFIVIED</sequence>
<dbReference type="InterPro" id="IPR036764">
    <property type="entry name" value="Peptidase_Prp_sf"/>
</dbReference>
<keyword evidence="8" id="KW-1185">Reference proteome</keyword>
<dbReference type="GO" id="GO:0006508">
    <property type="term" value="P:proteolysis"/>
    <property type="evidence" value="ECO:0007669"/>
    <property type="project" value="UniProtKB-KW"/>
</dbReference>
<keyword evidence="2" id="KW-0645">Protease</keyword>
<dbReference type="AlphaFoldDB" id="A0A1I0ARR3"/>